<dbReference type="Pfam" id="PF13365">
    <property type="entry name" value="Trypsin_2"/>
    <property type="match status" value="1"/>
</dbReference>
<evidence type="ECO:0000256" key="7">
    <source>
        <dbReference type="ARBA" id="ARBA00022519"/>
    </source>
</evidence>
<dbReference type="SUPFAM" id="SSF50156">
    <property type="entry name" value="PDZ domain-like"/>
    <property type="match status" value="1"/>
</dbReference>
<dbReference type="NCBIfam" id="NF008147">
    <property type="entry name" value="PRK10898.1"/>
    <property type="match status" value="1"/>
</dbReference>
<dbReference type="InterPro" id="IPR001478">
    <property type="entry name" value="PDZ"/>
</dbReference>
<evidence type="ECO:0000256" key="3">
    <source>
        <dbReference type="ARBA" id="ARBA00010541"/>
    </source>
</evidence>
<dbReference type="GO" id="GO:0005886">
    <property type="term" value="C:plasma membrane"/>
    <property type="evidence" value="ECO:0007669"/>
    <property type="project" value="UniProtKB-SubCell"/>
</dbReference>
<evidence type="ECO:0000256" key="6">
    <source>
        <dbReference type="ARBA" id="ARBA00022475"/>
    </source>
</evidence>
<dbReference type="InterPro" id="IPR009003">
    <property type="entry name" value="Peptidase_S1_PA"/>
</dbReference>
<keyword evidence="12 19" id="KW-1133">Transmembrane helix</keyword>
<keyword evidence="9 19" id="KW-0812">Transmembrane</keyword>
<dbReference type="Gene3D" id="2.30.42.10">
    <property type="match status" value="1"/>
</dbReference>
<dbReference type="InterPro" id="IPR001940">
    <property type="entry name" value="Peptidase_S1C"/>
</dbReference>
<evidence type="ECO:0000256" key="9">
    <source>
        <dbReference type="ARBA" id="ARBA00022692"/>
    </source>
</evidence>
<keyword evidence="11" id="KW-0720">Serine protease</keyword>
<feature type="active site" description="Charge relay system" evidence="17">
    <location>
        <position position="155"/>
    </location>
</feature>
<dbReference type="GO" id="GO:0006515">
    <property type="term" value="P:protein quality control for misfolded or incompletely synthesized proteins"/>
    <property type="evidence" value="ECO:0007669"/>
    <property type="project" value="TreeGrafter"/>
</dbReference>
<dbReference type="SUPFAM" id="SSF50494">
    <property type="entry name" value="Trypsin-like serine proteases"/>
    <property type="match status" value="1"/>
</dbReference>
<sequence length="382" mass="40816">MAGIRQTQHNNCVCPLLCYSSFNHLLLNNAMLIKLLRSILIGLLIAAILLISIPSLQPNGLKNLLRDNSSNEIYSFSQGVRRAAPAVVNIYSSSMGSLSHESRELRPLGSGVIMSERGYILTNKHVINKAGSIIVALQDGRFYEALLVGSDGPTDLAVLKINATDLPVIPINPKRVAHVGDIVLAIGNPYNLGQTITQGIISATGRVGLSPTRRQNFLQTDASINQGNSGGALVNTQGELVGINTLTFDKSEFGTTPEGLGFAIPTKLATTIMQKLIRDGRVIRGYIGITARELPYIRSSGSNINQIQGMRVFQVAPGGPAEKAGIKVGDIITNVNHQPAISPTETMDKVAEIHPGSVVPVTVLRNGTTLTLNVTIDEFDGE</sequence>
<evidence type="ECO:0000256" key="19">
    <source>
        <dbReference type="SAM" id="Phobius"/>
    </source>
</evidence>
<comment type="similarity">
    <text evidence="3">Belongs to the peptidase S1C family.</text>
</comment>
<keyword evidence="13 19" id="KW-0472">Membrane</keyword>
<comment type="caution">
    <text evidence="21">The sequence shown here is derived from an EMBL/GenBank/DDBJ whole genome shotgun (WGS) entry which is preliminary data.</text>
</comment>
<comment type="subcellular location">
    <subcellularLocation>
        <location evidence="2">Cell inner membrane</location>
        <topology evidence="2">Single-pass membrane protein</topology>
    </subcellularLocation>
</comment>
<dbReference type="PROSITE" id="PS50106">
    <property type="entry name" value="PDZ"/>
    <property type="match status" value="1"/>
</dbReference>
<dbReference type="EMBL" id="MUBK01000020">
    <property type="protein sequence ID" value="OTA19297.1"/>
    <property type="molecule type" value="Genomic_DNA"/>
</dbReference>
<accession>A0A1Y2SK71</accession>
<keyword evidence="6" id="KW-1003">Cell membrane</keyword>
<feature type="domain" description="PDZ" evidence="20">
    <location>
        <begin position="276"/>
        <end position="342"/>
    </location>
</feature>
<evidence type="ECO:0000256" key="18">
    <source>
        <dbReference type="PIRSR" id="PIRSR611783-2"/>
    </source>
</evidence>
<evidence type="ECO:0000256" key="10">
    <source>
        <dbReference type="ARBA" id="ARBA00022801"/>
    </source>
</evidence>
<proteinExistence type="inferred from homology"/>
<keyword evidence="22" id="KW-1185">Reference proteome</keyword>
<dbReference type="GO" id="GO:0042597">
    <property type="term" value="C:periplasmic space"/>
    <property type="evidence" value="ECO:0007669"/>
    <property type="project" value="TreeGrafter"/>
</dbReference>
<evidence type="ECO:0000256" key="17">
    <source>
        <dbReference type="PIRSR" id="PIRSR611783-1"/>
    </source>
</evidence>
<name>A0A1Y2SK71_9GAMM</name>
<dbReference type="NCBIfam" id="TIGR02038">
    <property type="entry name" value="protease_degS"/>
    <property type="match status" value="1"/>
</dbReference>
<keyword evidence="8" id="KW-0645">Protease</keyword>
<dbReference type="PANTHER" id="PTHR22939">
    <property type="entry name" value="SERINE PROTEASE FAMILY S1C HTRA-RELATED"/>
    <property type="match status" value="1"/>
</dbReference>
<feature type="binding site" evidence="18">
    <location>
        <position position="212"/>
    </location>
    <ligand>
        <name>substrate</name>
    </ligand>
</feature>
<dbReference type="PRINTS" id="PR00834">
    <property type="entry name" value="PROTEASES2C"/>
</dbReference>
<dbReference type="Pfam" id="PF13180">
    <property type="entry name" value="PDZ_2"/>
    <property type="match status" value="1"/>
</dbReference>
<evidence type="ECO:0000256" key="12">
    <source>
        <dbReference type="ARBA" id="ARBA00022989"/>
    </source>
</evidence>
<evidence type="ECO:0000256" key="8">
    <source>
        <dbReference type="ARBA" id="ARBA00022670"/>
    </source>
</evidence>
<dbReference type="SMART" id="SM00228">
    <property type="entry name" value="PDZ"/>
    <property type="match status" value="1"/>
</dbReference>
<feature type="binding site" evidence="18">
    <location>
        <begin position="287"/>
        <end position="292"/>
    </location>
    <ligand>
        <name>substrate</name>
    </ligand>
</feature>
<dbReference type="PANTHER" id="PTHR22939:SF101">
    <property type="entry name" value="PERIPLASMIC PH-DEPENDENT SERINE ENDOPROTEASE DEGQ"/>
    <property type="match status" value="1"/>
</dbReference>
<evidence type="ECO:0000256" key="5">
    <source>
        <dbReference type="ARBA" id="ARBA00013035"/>
    </source>
</evidence>
<evidence type="ECO:0000256" key="16">
    <source>
        <dbReference type="ARBA" id="ARBA00083871"/>
    </source>
</evidence>
<feature type="active site" description="Charge relay system" evidence="17">
    <location>
        <position position="229"/>
    </location>
</feature>
<evidence type="ECO:0000256" key="4">
    <source>
        <dbReference type="ARBA" id="ARBA00011233"/>
    </source>
</evidence>
<feature type="active site" description="Charge relay system" evidence="17">
    <location>
        <position position="125"/>
    </location>
</feature>
<evidence type="ECO:0000259" key="20">
    <source>
        <dbReference type="PROSITE" id="PS50106"/>
    </source>
</evidence>
<dbReference type="FunFam" id="2.40.10.10:FF:000009">
    <property type="entry name" value="Serine endoprotease DegS, periplasmic"/>
    <property type="match status" value="1"/>
</dbReference>
<evidence type="ECO:0000256" key="2">
    <source>
        <dbReference type="ARBA" id="ARBA00004377"/>
    </source>
</evidence>
<feature type="transmembrane region" description="Helical" evidence="19">
    <location>
        <begin position="35"/>
        <end position="56"/>
    </location>
</feature>
<dbReference type="Gene3D" id="2.40.10.10">
    <property type="entry name" value="Trypsin-like serine proteases"/>
    <property type="match status" value="2"/>
</dbReference>
<gene>
    <name evidence="21" type="ORF">Xbed_02515</name>
</gene>
<dbReference type="InterPro" id="IPR011783">
    <property type="entry name" value="Pept_S1C_DegS"/>
</dbReference>
<organism evidence="21 22">
    <name type="scientific">Xenorhabdus beddingii</name>
    <dbReference type="NCBI Taxonomy" id="40578"/>
    <lineage>
        <taxon>Bacteria</taxon>
        <taxon>Pseudomonadati</taxon>
        <taxon>Pseudomonadota</taxon>
        <taxon>Gammaproteobacteria</taxon>
        <taxon>Enterobacterales</taxon>
        <taxon>Morganellaceae</taxon>
        <taxon>Xenorhabdus</taxon>
    </lineage>
</organism>
<dbReference type="InterPro" id="IPR036034">
    <property type="entry name" value="PDZ_sf"/>
</dbReference>
<dbReference type="EC" id="3.4.21.107" evidence="5"/>
<dbReference type="Proteomes" id="UP000194204">
    <property type="component" value="Unassembled WGS sequence"/>
</dbReference>
<evidence type="ECO:0000256" key="1">
    <source>
        <dbReference type="ARBA" id="ARBA00001772"/>
    </source>
</evidence>
<evidence type="ECO:0000256" key="11">
    <source>
        <dbReference type="ARBA" id="ARBA00022825"/>
    </source>
</evidence>
<keyword evidence="7" id="KW-0997">Cell inner membrane</keyword>
<evidence type="ECO:0000313" key="21">
    <source>
        <dbReference type="EMBL" id="OTA19297.1"/>
    </source>
</evidence>
<reference evidence="21 22" key="1">
    <citation type="submission" date="2017-01" db="EMBL/GenBank/DDBJ databases">
        <title>Deconstructing symbiosis and pathogenesis requirements using a combined genomic-metabolomic approach.</title>
        <authorList>
            <person name="Tobias N.J."/>
            <person name="Wolff H."/>
            <person name="Djahanschiri B."/>
            <person name="Ebersberger I."/>
            <person name="Bode H.B."/>
        </authorList>
    </citation>
    <scope>NUCLEOTIDE SEQUENCE [LARGE SCALE GENOMIC DNA]</scope>
    <source>
        <strain evidence="21 22">DSM 4764</strain>
    </source>
</reference>
<keyword evidence="10" id="KW-0378">Hydrolase</keyword>
<evidence type="ECO:0000256" key="15">
    <source>
        <dbReference type="ARBA" id="ARBA00078529"/>
    </source>
</evidence>
<evidence type="ECO:0000256" key="13">
    <source>
        <dbReference type="ARBA" id="ARBA00023136"/>
    </source>
</evidence>
<dbReference type="AlphaFoldDB" id="A0A1Y2SK71"/>
<protein>
    <recommendedName>
        <fullName evidence="14">Serine endoprotease DegS</fullName>
        <ecNumber evidence="5">3.4.21.107</ecNumber>
    </recommendedName>
    <alternativeName>
        <fullName evidence="16">Site-1 protease DegS</fullName>
    </alternativeName>
    <alternativeName>
        <fullName evidence="15">Site-1-type intramembrane protease</fullName>
    </alternativeName>
</protein>
<dbReference type="STRING" id="40578.Xbed_02515"/>
<comment type="catalytic activity">
    <reaction evidence="1">
        <text>Acts on substrates that are at least partially unfolded. The cleavage site P1 residue is normally between a pair of hydrophobic residues, such as Val-|-Val.</text>
        <dbReference type="EC" id="3.4.21.107"/>
    </reaction>
</comment>
<evidence type="ECO:0000313" key="22">
    <source>
        <dbReference type="Proteomes" id="UP000194204"/>
    </source>
</evidence>
<evidence type="ECO:0000256" key="14">
    <source>
        <dbReference type="ARBA" id="ARBA00071522"/>
    </source>
</evidence>
<comment type="subunit">
    <text evidence="4">Homotrimer.</text>
</comment>
<dbReference type="InterPro" id="IPR043504">
    <property type="entry name" value="Peptidase_S1_PA_chymotrypsin"/>
</dbReference>
<dbReference type="GO" id="GO:0004252">
    <property type="term" value="F:serine-type endopeptidase activity"/>
    <property type="evidence" value="ECO:0007669"/>
    <property type="project" value="InterPro"/>
</dbReference>
<dbReference type="FunFam" id="2.40.10.10:FF:000001">
    <property type="entry name" value="Periplasmic serine protease DegS"/>
    <property type="match status" value="1"/>
</dbReference>